<feature type="modified residue" description="4-aspartylphosphate" evidence="2">
    <location>
        <position position="53"/>
    </location>
</feature>
<dbReference type="Gene3D" id="2.40.10.220">
    <property type="entry name" value="predicted glycosyltransferase like domains"/>
    <property type="match status" value="1"/>
</dbReference>
<dbReference type="eggNOG" id="COG0745">
    <property type="taxonomic scope" value="Bacteria"/>
</dbReference>
<evidence type="ECO:0000256" key="1">
    <source>
        <dbReference type="ARBA" id="ARBA00022553"/>
    </source>
</evidence>
<keyword evidence="1 2" id="KW-0597">Phosphoprotein</keyword>
<reference evidence="4 5" key="2">
    <citation type="journal article" date="2010" name="BMC Genomics">
        <title>The genome of Geobacter bemidjiensis, exemplar for the subsurface clade of Geobacter species that predominate in Fe(III)-reducing subsurface environments.</title>
        <authorList>
            <person name="Aklujkar M."/>
            <person name="Young N.D."/>
            <person name="Holmes D."/>
            <person name="Chavan M."/>
            <person name="Risso C."/>
            <person name="Kiss H.E."/>
            <person name="Han C.S."/>
            <person name="Land M.L."/>
            <person name="Lovley D.R."/>
        </authorList>
    </citation>
    <scope>NUCLEOTIDE SEQUENCE [LARGE SCALE GENOMIC DNA]</scope>
    <source>
        <strain evidence="5">ATCC BAA-1014 / DSM 16622 / JCM 12645 / Bem</strain>
    </source>
</reference>
<dbReference type="SUPFAM" id="SSF141371">
    <property type="entry name" value="PilZ domain-like"/>
    <property type="match status" value="1"/>
</dbReference>
<dbReference type="SUPFAM" id="SSF52172">
    <property type="entry name" value="CheY-like"/>
    <property type="match status" value="1"/>
</dbReference>
<feature type="domain" description="Response regulatory" evidence="3">
    <location>
        <begin position="4"/>
        <end position="119"/>
    </location>
</feature>
<protein>
    <submittedName>
        <fullName evidence="4">Response regulator, PilZ domain-containing</fullName>
    </submittedName>
</protein>
<dbReference type="PANTHER" id="PTHR44591:SF20">
    <property type="entry name" value="PROTEIN PILH"/>
    <property type="match status" value="1"/>
</dbReference>
<name>B5EIA5_CITBB</name>
<dbReference type="Pfam" id="PF00072">
    <property type="entry name" value="Response_reg"/>
    <property type="match status" value="1"/>
</dbReference>
<dbReference type="Gene3D" id="3.40.50.2300">
    <property type="match status" value="1"/>
</dbReference>
<dbReference type="InterPro" id="IPR050595">
    <property type="entry name" value="Bact_response_regulator"/>
</dbReference>
<dbReference type="HOGENOM" id="CLU_101334_0_0_7"/>
<dbReference type="GO" id="GO:0000160">
    <property type="term" value="P:phosphorelay signal transduction system"/>
    <property type="evidence" value="ECO:0007669"/>
    <property type="project" value="InterPro"/>
</dbReference>
<dbReference type="PANTHER" id="PTHR44591">
    <property type="entry name" value="STRESS RESPONSE REGULATOR PROTEIN 1"/>
    <property type="match status" value="1"/>
</dbReference>
<evidence type="ECO:0000256" key="2">
    <source>
        <dbReference type="PROSITE-ProRule" id="PRU00169"/>
    </source>
</evidence>
<accession>B5EIA5</accession>
<dbReference type="InterPro" id="IPR001789">
    <property type="entry name" value="Sig_transdc_resp-reg_receiver"/>
</dbReference>
<dbReference type="EMBL" id="CP001124">
    <property type="protein sequence ID" value="ACH39807.1"/>
    <property type="molecule type" value="Genomic_DNA"/>
</dbReference>
<dbReference type="AlphaFoldDB" id="B5EIA5"/>
<dbReference type="STRING" id="404380.Gbem_2803"/>
<dbReference type="InterPro" id="IPR009875">
    <property type="entry name" value="PilZ_domain"/>
</dbReference>
<dbReference type="KEGG" id="gbm:Gbem_2803"/>
<sequence>MASKVLLVDDVSMFIELERDYLQLSAVTVLTARDGEEAFRICRLQRPDLVFMDLHMPIMNGADCCREIKRDNRLSTAVILITTEGKEEDRQLCLQAGCDGFLTKPLDRHAFLEAARKLLPAIDRRDRRVNSRLNVKFRAFGLTLSGFASNLSQNGMYVAADVELEEDATVEIIFALPDPFGAIIQTRARVAWLNSSKTRKKPALPPGFGIEFLSIAEGEREQIGRFVDSLEQTSARV</sequence>
<evidence type="ECO:0000259" key="3">
    <source>
        <dbReference type="PROSITE" id="PS50110"/>
    </source>
</evidence>
<evidence type="ECO:0000313" key="4">
    <source>
        <dbReference type="EMBL" id="ACH39807.1"/>
    </source>
</evidence>
<organism evidence="4 5">
    <name type="scientific">Citrifermentans bemidjiense (strain ATCC BAA-1014 / DSM 16622 / JCM 12645 / Bem)</name>
    <name type="common">Geobacter bemidjiensis</name>
    <dbReference type="NCBI Taxonomy" id="404380"/>
    <lineage>
        <taxon>Bacteria</taxon>
        <taxon>Pseudomonadati</taxon>
        <taxon>Thermodesulfobacteriota</taxon>
        <taxon>Desulfuromonadia</taxon>
        <taxon>Geobacterales</taxon>
        <taxon>Geobacteraceae</taxon>
        <taxon>Citrifermentans</taxon>
    </lineage>
</organism>
<proteinExistence type="predicted"/>
<dbReference type="Proteomes" id="UP000008825">
    <property type="component" value="Chromosome"/>
</dbReference>
<evidence type="ECO:0000313" key="5">
    <source>
        <dbReference type="Proteomes" id="UP000008825"/>
    </source>
</evidence>
<gene>
    <name evidence="4" type="ordered locus">Gbem_2803</name>
</gene>
<dbReference type="InterPro" id="IPR011006">
    <property type="entry name" value="CheY-like_superfamily"/>
</dbReference>
<keyword evidence="5" id="KW-1185">Reference proteome</keyword>
<dbReference type="SMART" id="SM00448">
    <property type="entry name" value="REC"/>
    <property type="match status" value="1"/>
</dbReference>
<dbReference type="RefSeq" id="WP_012531234.1">
    <property type="nucleotide sequence ID" value="NC_011146.1"/>
</dbReference>
<dbReference type="OrthoDB" id="5387333at2"/>
<dbReference type="PROSITE" id="PS50110">
    <property type="entry name" value="RESPONSE_REGULATORY"/>
    <property type="match status" value="1"/>
</dbReference>
<dbReference type="Pfam" id="PF07238">
    <property type="entry name" value="PilZ"/>
    <property type="match status" value="1"/>
</dbReference>
<dbReference type="GO" id="GO:0035438">
    <property type="term" value="F:cyclic-di-GMP binding"/>
    <property type="evidence" value="ECO:0007669"/>
    <property type="project" value="InterPro"/>
</dbReference>
<dbReference type="CDD" id="cd17546">
    <property type="entry name" value="REC_hyHK_CKI1_RcsC-like"/>
    <property type="match status" value="1"/>
</dbReference>
<reference evidence="4 5" key="1">
    <citation type="submission" date="2008-07" db="EMBL/GenBank/DDBJ databases">
        <title>Complete sequence of Geobacter bemidjiensis BEM.</title>
        <authorList>
            <consortium name="US DOE Joint Genome Institute"/>
            <person name="Lucas S."/>
            <person name="Copeland A."/>
            <person name="Lapidus A."/>
            <person name="Glavina del Rio T."/>
            <person name="Dalin E."/>
            <person name="Tice H."/>
            <person name="Bruce D."/>
            <person name="Goodwin L."/>
            <person name="Pitluck S."/>
            <person name="Kiss H."/>
            <person name="Brettin T."/>
            <person name="Detter J.C."/>
            <person name="Han C."/>
            <person name="Kuske C.R."/>
            <person name="Schmutz J."/>
            <person name="Larimer F."/>
            <person name="Land M."/>
            <person name="Hauser L."/>
            <person name="Kyrpides N."/>
            <person name="Lykidis A."/>
            <person name="Lovley D."/>
            <person name="Richardson P."/>
        </authorList>
    </citation>
    <scope>NUCLEOTIDE SEQUENCE [LARGE SCALE GENOMIC DNA]</scope>
    <source>
        <strain evidence="5">ATCC BAA-1014 / DSM 16622 / JCM 12645 / Bem</strain>
    </source>
</reference>